<feature type="chain" id="PRO_5045249752" description="VWFA domain-containing protein" evidence="1">
    <location>
        <begin position="24"/>
        <end position="278"/>
    </location>
</feature>
<reference evidence="2" key="1">
    <citation type="submission" date="2022-12" db="EMBL/GenBank/DDBJ databases">
        <title>Genome sequence of HCMS5-2.</title>
        <authorList>
            <person name="Woo H."/>
        </authorList>
    </citation>
    <scope>NUCLEOTIDE SEQUENCE</scope>
    <source>
        <strain evidence="2">HCMS5-2</strain>
    </source>
</reference>
<evidence type="ECO:0000313" key="3">
    <source>
        <dbReference type="Proteomes" id="UP001144347"/>
    </source>
</evidence>
<evidence type="ECO:0000313" key="2">
    <source>
        <dbReference type="EMBL" id="MCZ4245257.1"/>
    </source>
</evidence>
<dbReference type="EMBL" id="JAPWGM010000005">
    <property type="protein sequence ID" value="MCZ4245257.1"/>
    <property type="molecule type" value="Genomic_DNA"/>
</dbReference>
<sequence length="278" mass="32310">MKSKILLLILILSLSISSKKVSAQNLNISFLLDLSDRIDPKKYPEFYQRDVQYIKSVEKAFIAHIKQKKIIQLNDQIQVYFNPEPKNPEINKLSQQLKANFDKTSSKGSILSLDKTFSEIPIKIYQSAIKDGQFIGSDIWKFFKNNVRDYCIKDNHRNILIILTDGYMYHKDSKFLEGNKSSFITPDFIRSRKLISSDYKAIMVKNKLGFIPVTNNLKDLEIIVLGINASKKNPYEEDVINQYWADWFRAMNVKKFYIKSADLPANLDPVIQKIILEK</sequence>
<gene>
    <name evidence="2" type="ORF">O0955_14700</name>
</gene>
<protein>
    <recommendedName>
        <fullName evidence="4">VWFA domain-containing protein</fullName>
    </recommendedName>
</protein>
<name>A0ABT4LBF6_9SPHI</name>
<comment type="caution">
    <text evidence="2">The sequence shown here is derived from an EMBL/GenBank/DDBJ whole genome shotgun (WGS) entry which is preliminary data.</text>
</comment>
<organism evidence="2 3">
    <name type="scientific">Pedobacter punctiformis</name>
    <dbReference type="NCBI Taxonomy" id="3004097"/>
    <lineage>
        <taxon>Bacteria</taxon>
        <taxon>Pseudomonadati</taxon>
        <taxon>Bacteroidota</taxon>
        <taxon>Sphingobacteriia</taxon>
        <taxon>Sphingobacteriales</taxon>
        <taxon>Sphingobacteriaceae</taxon>
        <taxon>Pedobacter</taxon>
    </lineage>
</organism>
<keyword evidence="3" id="KW-1185">Reference proteome</keyword>
<evidence type="ECO:0000256" key="1">
    <source>
        <dbReference type="SAM" id="SignalP"/>
    </source>
</evidence>
<dbReference type="Proteomes" id="UP001144347">
    <property type="component" value="Unassembled WGS sequence"/>
</dbReference>
<dbReference type="RefSeq" id="WP_269428313.1">
    <property type="nucleotide sequence ID" value="NZ_JAPWGM010000005.1"/>
</dbReference>
<accession>A0ABT4LBF6</accession>
<keyword evidence="1" id="KW-0732">Signal</keyword>
<feature type="signal peptide" evidence="1">
    <location>
        <begin position="1"/>
        <end position="23"/>
    </location>
</feature>
<proteinExistence type="predicted"/>
<evidence type="ECO:0008006" key="4">
    <source>
        <dbReference type="Google" id="ProtNLM"/>
    </source>
</evidence>